<dbReference type="Proteomes" id="UP001458880">
    <property type="component" value="Unassembled WGS sequence"/>
</dbReference>
<accession>A0AAW1M1G1</accession>
<keyword evidence="2" id="KW-0378">Hydrolase</keyword>
<protein>
    <submittedName>
        <fullName evidence="2">DDE superfamily endonuclease</fullName>
    </submittedName>
</protein>
<keyword evidence="3" id="KW-1185">Reference proteome</keyword>
<dbReference type="GO" id="GO:0003676">
    <property type="term" value="F:nucleic acid binding"/>
    <property type="evidence" value="ECO:0007669"/>
    <property type="project" value="InterPro"/>
</dbReference>
<dbReference type="GO" id="GO:0004519">
    <property type="term" value="F:endonuclease activity"/>
    <property type="evidence" value="ECO:0007669"/>
    <property type="project" value="UniProtKB-KW"/>
</dbReference>
<evidence type="ECO:0000313" key="2">
    <source>
        <dbReference type="EMBL" id="KAK9739770.1"/>
    </source>
</evidence>
<keyword evidence="2" id="KW-0540">Nuclease</keyword>
<organism evidence="2 3">
    <name type="scientific">Popillia japonica</name>
    <name type="common">Japanese beetle</name>
    <dbReference type="NCBI Taxonomy" id="7064"/>
    <lineage>
        <taxon>Eukaryota</taxon>
        <taxon>Metazoa</taxon>
        <taxon>Ecdysozoa</taxon>
        <taxon>Arthropoda</taxon>
        <taxon>Hexapoda</taxon>
        <taxon>Insecta</taxon>
        <taxon>Pterygota</taxon>
        <taxon>Neoptera</taxon>
        <taxon>Endopterygota</taxon>
        <taxon>Coleoptera</taxon>
        <taxon>Polyphaga</taxon>
        <taxon>Scarabaeiformia</taxon>
        <taxon>Scarabaeidae</taxon>
        <taxon>Rutelinae</taxon>
        <taxon>Popillia</taxon>
    </lineage>
</organism>
<reference evidence="2 3" key="1">
    <citation type="journal article" date="2024" name="BMC Genomics">
        <title>De novo assembly and annotation of Popillia japonica's genome with initial clues to its potential as an invasive pest.</title>
        <authorList>
            <person name="Cucini C."/>
            <person name="Boschi S."/>
            <person name="Funari R."/>
            <person name="Cardaioli E."/>
            <person name="Iannotti N."/>
            <person name="Marturano G."/>
            <person name="Paoli F."/>
            <person name="Bruttini M."/>
            <person name="Carapelli A."/>
            <person name="Frati F."/>
            <person name="Nardi F."/>
        </authorList>
    </citation>
    <scope>NUCLEOTIDE SEQUENCE [LARGE SCALE GENOMIC DNA]</scope>
    <source>
        <strain evidence="2">DMR45628</strain>
    </source>
</reference>
<feature type="domain" description="DDE-1" evidence="1">
    <location>
        <begin position="1"/>
        <end position="115"/>
    </location>
</feature>
<evidence type="ECO:0000313" key="3">
    <source>
        <dbReference type="Proteomes" id="UP001458880"/>
    </source>
</evidence>
<keyword evidence="2" id="KW-0255">Endonuclease</keyword>
<dbReference type="InterPro" id="IPR004875">
    <property type="entry name" value="DDE_SF_endonuclease_dom"/>
</dbReference>
<dbReference type="AlphaFoldDB" id="A0AAW1M1G1"/>
<sequence>MPPMILLKGKRMKPELADDIPPGSVCRMTEKGSMTTKCFVDWLHHFGSYKSPGRCVLMFEGAKSHLDYDIVEAADQYDIVLYCIPSNTTHELQPLDKPVFRSFEYHWDQQVMLYWHNHGYRTLTH</sequence>
<evidence type="ECO:0000259" key="1">
    <source>
        <dbReference type="Pfam" id="PF03184"/>
    </source>
</evidence>
<gene>
    <name evidence="2" type="ORF">QE152_g8763</name>
</gene>
<name>A0AAW1M1G1_POPJA</name>
<proteinExistence type="predicted"/>
<dbReference type="EMBL" id="JASPKY010000071">
    <property type="protein sequence ID" value="KAK9739770.1"/>
    <property type="molecule type" value="Genomic_DNA"/>
</dbReference>
<dbReference type="Pfam" id="PF03184">
    <property type="entry name" value="DDE_1"/>
    <property type="match status" value="1"/>
</dbReference>
<comment type="caution">
    <text evidence="2">The sequence shown here is derived from an EMBL/GenBank/DDBJ whole genome shotgun (WGS) entry which is preliminary data.</text>
</comment>